<sequence>MLSNSQDFQQKSFKILHDEEKFVSKLLSKEMSKPNPFFKVYYGDVSIAVPFMWETTLGTPKPTFSDNSIPPLTPPPSDYSNKNVYMSFHRHSRSNILYNFLTRMNLKKVVHVGSSPSLSSMPQSCHLYHFRRPLRCRYFLIPWHLLEATEEGSFRAGGCLLIMKKWEDLQGCDFCIRRDTGGRIVKKALLSIGNRGSG</sequence>
<organism evidence="1 2">
    <name type="scientific">Olea europaea subsp. europaea</name>
    <dbReference type="NCBI Taxonomy" id="158383"/>
    <lineage>
        <taxon>Eukaryota</taxon>
        <taxon>Viridiplantae</taxon>
        <taxon>Streptophyta</taxon>
        <taxon>Embryophyta</taxon>
        <taxon>Tracheophyta</taxon>
        <taxon>Spermatophyta</taxon>
        <taxon>Magnoliopsida</taxon>
        <taxon>eudicotyledons</taxon>
        <taxon>Gunneridae</taxon>
        <taxon>Pentapetalae</taxon>
        <taxon>asterids</taxon>
        <taxon>lamiids</taxon>
        <taxon>Lamiales</taxon>
        <taxon>Oleaceae</taxon>
        <taxon>Oleeae</taxon>
        <taxon>Olea</taxon>
    </lineage>
</organism>
<dbReference type="Proteomes" id="UP000594638">
    <property type="component" value="Unassembled WGS sequence"/>
</dbReference>
<name>A0A8S0SUD4_OLEEU</name>
<evidence type="ECO:0000313" key="2">
    <source>
        <dbReference type="Proteomes" id="UP000594638"/>
    </source>
</evidence>
<reference evidence="1 2" key="1">
    <citation type="submission" date="2019-12" db="EMBL/GenBank/DDBJ databases">
        <authorList>
            <person name="Alioto T."/>
            <person name="Alioto T."/>
            <person name="Gomez Garrido J."/>
        </authorList>
    </citation>
    <scope>NUCLEOTIDE SEQUENCE [LARGE SCALE GENOMIC DNA]</scope>
</reference>
<protein>
    <submittedName>
        <fullName evidence="1">Uncharacterized protein</fullName>
    </submittedName>
</protein>
<dbReference type="OrthoDB" id="691043at2759"/>
<comment type="caution">
    <text evidence="1">The sequence shown here is derived from an EMBL/GenBank/DDBJ whole genome shotgun (WGS) entry which is preliminary data.</text>
</comment>
<accession>A0A8S0SUD4</accession>
<dbReference type="EMBL" id="CACTIH010005486">
    <property type="protein sequence ID" value="CAA2994954.1"/>
    <property type="molecule type" value="Genomic_DNA"/>
</dbReference>
<keyword evidence="2" id="KW-1185">Reference proteome</keyword>
<proteinExistence type="predicted"/>
<dbReference type="AlphaFoldDB" id="A0A8S0SUD4"/>
<dbReference type="Gramene" id="OE9A068250T1">
    <property type="protein sequence ID" value="OE9A068250C1"/>
    <property type="gene ID" value="OE9A068250"/>
</dbReference>
<evidence type="ECO:0000313" key="1">
    <source>
        <dbReference type="EMBL" id="CAA2994954.1"/>
    </source>
</evidence>
<dbReference type="PANTHER" id="PTHR33257">
    <property type="entry name" value="OS05G0165500 PROTEIN"/>
    <property type="match status" value="1"/>
</dbReference>
<dbReference type="PANTHER" id="PTHR33257:SF4">
    <property type="entry name" value="EXPRESSED PROTEIN"/>
    <property type="match status" value="1"/>
</dbReference>
<gene>
    <name evidence="1" type="ORF">OLEA9_A068250</name>
</gene>